<accession>A0A803LL04</accession>
<dbReference type="EnsemblPlants" id="AUR62014651-RA">
    <property type="protein sequence ID" value="AUR62014651-RA:cds"/>
    <property type="gene ID" value="AUR62014651"/>
</dbReference>
<reference evidence="1" key="1">
    <citation type="journal article" date="2017" name="Nature">
        <title>The genome of Chenopodium quinoa.</title>
        <authorList>
            <person name="Jarvis D.E."/>
            <person name="Ho Y.S."/>
            <person name="Lightfoot D.J."/>
            <person name="Schmoeckel S.M."/>
            <person name="Li B."/>
            <person name="Borm T.J.A."/>
            <person name="Ohyanagi H."/>
            <person name="Mineta K."/>
            <person name="Michell C.T."/>
            <person name="Saber N."/>
            <person name="Kharbatia N.M."/>
            <person name="Rupper R.R."/>
            <person name="Sharp A.R."/>
            <person name="Dally N."/>
            <person name="Boughton B.A."/>
            <person name="Woo Y.H."/>
            <person name="Gao G."/>
            <person name="Schijlen E.G.W.M."/>
            <person name="Guo X."/>
            <person name="Momin A.A."/>
            <person name="Negrao S."/>
            <person name="Al-Babili S."/>
            <person name="Gehring C."/>
            <person name="Roessner U."/>
            <person name="Jung C."/>
            <person name="Murphy K."/>
            <person name="Arold S.T."/>
            <person name="Gojobori T."/>
            <person name="van der Linden C.G."/>
            <person name="van Loo E.N."/>
            <person name="Jellen E.N."/>
            <person name="Maughan P.J."/>
            <person name="Tester M."/>
        </authorList>
    </citation>
    <scope>NUCLEOTIDE SEQUENCE [LARGE SCALE GENOMIC DNA]</scope>
    <source>
        <strain evidence="1">cv. PI 614886</strain>
    </source>
</reference>
<reference evidence="1" key="2">
    <citation type="submission" date="2021-03" db="UniProtKB">
        <authorList>
            <consortium name="EnsemblPlants"/>
        </authorList>
    </citation>
    <scope>IDENTIFICATION</scope>
</reference>
<dbReference type="AlphaFoldDB" id="A0A803LL04"/>
<organism evidence="1 2">
    <name type="scientific">Chenopodium quinoa</name>
    <name type="common">Quinoa</name>
    <dbReference type="NCBI Taxonomy" id="63459"/>
    <lineage>
        <taxon>Eukaryota</taxon>
        <taxon>Viridiplantae</taxon>
        <taxon>Streptophyta</taxon>
        <taxon>Embryophyta</taxon>
        <taxon>Tracheophyta</taxon>
        <taxon>Spermatophyta</taxon>
        <taxon>Magnoliopsida</taxon>
        <taxon>eudicotyledons</taxon>
        <taxon>Gunneridae</taxon>
        <taxon>Pentapetalae</taxon>
        <taxon>Caryophyllales</taxon>
        <taxon>Chenopodiaceae</taxon>
        <taxon>Chenopodioideae</taxon>
        <taxon>Atripliceae</taxon>
        <taxon>Chenopodium</taxon>
    </lineage>
</organism>
<dbReference type="Proteomes" id="UP000596660">
    <property type="component" value="Unplaced"/>
</dbReference>
<proteinExistence type="predicted"/>
<evidence type="ECO:0000313" key="1">
    <source>
        <dbReference type="EnsemblPlants" id="AUR62014651-RA:cds"/>
    </source>
</evidence>
<keyword evidence="2" id="KW-1185">Reference proteome</keyword>
<protein>
    <submittedName>
        <fullName evidence="1">Uncharacterized protein</fullName>
    </submittedName>
</protein>
<sequence>MSRAGIVYSALNNQGKEQHWFMGFFNSDSGPTNQVYTEIREAGHYEQVESVGIWQALGDKLSNGKLVNQANEEGGYLSGSIGNTSKPIFEAIMTLPEAK</sequence>
<evidence type="ECO:0000313" key="2">
    <source>
        <dbReference type="Proteomes" id="UP000596660"/>
    </source>
</evidence>
<dbReference type="Gramene" id="AUR62014651-RA">
    <property type="protein sequence ID" value="AUR62014651-RA:cds"/>
    <property type="gene ID" value="AUR62014651"/>
</dbReference>
<name>A0A803LL04_CHEQI</name>